<name>A0A3L8RYI3_CHLGU</name>
<organism evidence="2 3">
    <name type="scientific">Chloebia gouldiae</name>
    <name type="common">Gouldian finch</name>
    <name type="synonym">Erythrura gouldiae</name>
    <dbReference type="NCBI Taxonomy" id="44316"/>
    <lineage>
        <taxon>Eukaryota</taxon>
        <taxon>Metazoa</taxon>
        <taxon>Chordata</taxon>
        <taxon>Craniata</taxon>
        <taxon>Vertebrata</taxon>
        <taxon>Euteleostomi</taxon>
        <taxon>Archelosauria</taxon>
        <taxon>Archosauria</taxon>
        <taxon>Dinosauria</taxon>
        <taxon>Saurischia</taxon>
        <taxon>Theropoda</taxon>
        <taxon>Coelurosauria</taxon>
        <taxon>Aves</taxon>
        <taxon>Neognathae</taxon>
        <taxon>Neoaves</taxon>
        <taxon>Telluraves</taxon>
        <taxon>Australaves</taxon>
        <taxon>Passeriformes</taxon>
        <taxon>Passeroidea</taxon>
        <taxon>Passeridae</taxon>
        <taxon>Chloebia</taxon>
    </lineage>
</organism>
<gene>
    <name evidence="2" type="ORF">DV515_00014786</name>
</gene>
<accession>A0A3L8RYI3</accession>
<feature type="region of interest" description="Disordered" evidence="1">
    <location>
        <begin position="1"/>
        <end position="21"/>
    </location>
</feature>
<dbReference type="EMBL" id="QUSF01000142">
    <property type="protein sequence ID" value="RLV89607.1"/>
    <property type="molecule type" value="Genomic_DNA"/>
</dbReference>
<sequence>MGREEGSATPAQAAVPAPSLSTKEAGEALRENFLGSLQPCQLGFTMCWATAAGLQLACAMGPPRSQPGGLGVCVCVVRVLSWAGSGQWPQVDGEEPPVGSSVCSRTCSMLWTGERVEGKAEGAELQGRETFSGGERGLLKHFHCSIPS</sequence>
<proteinExistence type="predicted"/>
<protein>
    <submittedName>
        <fullName evidence="2">Uncharacterized protein</fullName>
    </submittedName>
</protein>
<evidence type="ECO:0000313" key="2">
    <source>
        <dbReference type="EMBL" id="RLV89607.1"/>
    </source>
</evidence>
<keyword evidence="3" id="KW-1185">Reference proteome</keyword>
<evidence type="ECO:0000256" key="1">
    <source>
        <dbReference type="SAM" id="MobiDB-lite"/>
    </source>
</evidence>
<evidence type="ECO:0000313" key="3">
    <source>
        <dbReference type="Proteomes" id="UP000276834"/>
    </source>
</evidence>
<dbReference type="Proteomes" id="UP000276834">
    <property type="component" value="Unassembled WGS sequence"/>
</dbReference>
<reference evidence="2 3" key="1">
    <citation type="journal article" date="2018" name="Proc. R. Soc. B">
        <title>A non-coding region near Follistatin controls head colour polymorphism in the Gouldian finch.</title>
        <authorList>
            <person name="Toomey M.B."/>
            <person name="Marques C.I."/>
            <person name="Andrade P."/>
            <person name="Araujo P.M."/>
            <person name="Sabatino S."/>
            <person name="Gazda M.A."/>
            <person name="Afonso S."/>
            <person name="Lopes R.J."/>
            <person name="Corbo J.C."/>
            <person name="Carneiro M."/>
        </authorList>
    </citation>
    <scope>NUCLEOTIDE SEQUENCE [LARGE SCALE GENOMIC DNA]</scope>
    <source>
        <strain evidence="2">Red01</strain>
        <tissue evidence="2">Muscle</tissue>
    </source>
</reference>
<dbReference type="AlphaFoldDB" id="A0A3L8RYI3"/>
<comment type="caution">
    <text evidence="2">The sequence shown here is derived from an EMBL/GenBank/DDBJ whole genome shotgun (WGS) entry which is preliminary data.</text>
</comment>